<dbReference type="Proteomes" id="UP000011116">
    <property type="component" value="Chromosome 7H"/>
</dbReference>
<evidence type="ECO:0000256" key="1">
    <source>
        <dbReference type="SAM" id="Coils"/>
    </source>
</evidence>
<name>A0A8I6YKT0_HORVV</name>
<feature type="coiled-coil region" evidence="1">
    <location>
        <begin position="123"/>
        <end position="150"/>
    </location>
</feature>
<dbReference type="SMR" id="A0A8I6YKT0"/>
<dbReference type="PANTHER" id="PTHR35163">
    <property type="entry name" value="OS02G0467300 PROTEIN"/>
    <property type="match status" value="1"/>
</dbReference>
<reference evidence="3" key="1">
    <citation type="journal article" date="2012" name="Nature">
        <title>A physical, genetic and functional sequence assembly of the barley genome.</title>
        <authorList>
            <consortium name="The International Barley Genome Sequencing Consortium"/>
            <person name="Mayer K.F."/>
            <person name="Waugh R."/>
            <person name="Brown J.W."/>
            <person name="Schulman A."/>
            <person name="Langridge P."/>
            <person name="Platzer M."/>
            <person name="Fincher G.B."/>
            <person name="Muehlbauer G.J."/>
            <person name="Sato K."/>
            <person name="Close T.J."/>
            <person name="Wise R.P."/>
            <person name="Stein N."/>
        </authorList>
    </citation>
    <scope>NUCLEOTIDE SEQUENCE [LARGE SCALE GENOMIC DNA]</scope>
    <source>
        <strain evidence="3">cv. Morex</strain>
    </source>
</reference>
<keyword evidence="1" id="KW-0175">Coiled coil</keyword>
<dbReference type="AlphaFoldDB" id="A0A8I6YKT0"/>
<feature type="coiled-coil region" evidence="1">
    <location>
        <begin position="260"/>
        <end position="294"/>
    </location>
</feature>
<dbReference type="PANTHER" id="PTHR35163:SF11">
    <property type="entry name" value="DUF4201 DOMAIN-CONTAINING PROTEIN"/>
    <property type="match status" value="1"/>
</dbReference>
<proteinExistence type="predicted"/>
<evidence type="ECO:0000313" key="3">
    <source>
        <dbReference type="Proteomes" id="UP000011116"/>
    </source>
</evidence>
<dbReference type="Gramene" id="HORVU.MOREX.r3.7HG0668310.1">
    <property type="protein sequence ID" value="HORVU.MOREX.r3.7HG0668310.1"/>
    <property type="gene ID" value="HORVU.MOREX.r3.7HG0668310"/>
</dbReference>
<dbReference type="EnsemblPlants" id="HORVU.MOREX.r3.7HG0668310.1">
    <property type="protein sequence ID" value="HORVU.MOREX.r3.7HG0668310.1"/>
    <property type="gene ID" value="HORVU.MOREX.r3.7HG0668310"/>
</dbReference>
<accession>A0A8I6YKT0</accession>
<sequence length="304" mass="35066">MVYEDESSNDLSSLDISSSSSDMMYRIPASIDDEDYMVIEHSALDVCSEHRLPPECHIAFEEFETGSRFLVCTQPQPQNCGFVGWVDPEWPPTMQNALLKLWEMLEDNKSARRDDKLENSLKIHHLIEEKRNLDANYDKLVEDVNQLLNAQEERVMDLSYLKDKVNAHGAESSSAAVAVMKTEIEKKEAEIKELKGKYSVLMNLAEAQGRVIRNHKANHLKEKEKEKLTEENYNLKVQVDKLTNFEEKLNDDIVVLNLHIDGLKKGIENLIKRRDELKLQIADQLKTVEKNQEKLKMIRDILDG</sequence>
<evidence type="ECO:0000313" key="2">
    <source>
        <dbReference type="EnsemblPlants" id="HORVU.MOREX.r3.7HG0668310.1"/>
    </source>
</evidence>
<protein>
    <submittedName>
        <fullName evidence="2">Uncharacterized protein</fullName>
    </submittedName>
</protein>
<organism evidence="2 3">
    <name type="scientific">Hordeum vulgare subsp. vulgare</name>
    <name type="common">Domesticated barley</name>
    <dbReference type="NCBI Taxonomy" id="112509"/>
    <lineage>
        <taxon>Eukaryota</taxon>
        <taxon>Viridiplantae</taxon>
        <taxon>Streptophyta</taxon>
        <taxon>Embryophyta</taxon>
        <taxon>Tracheophyta</taxon>
        <taxon>Spermatophyta</taxon>
        <taxon>Magnoliopsida</taxon>
        <taxon>Liliopsida</taxon>
        <taxon>Poales</taxon>
        <taxon>Poaceae</taxon>
        <taxon>BOP clade</taxon>
        <taxon>Pooideae</taxon>
        <taxon>Triticodae</taxon>
        <taxon>Triticeae</taxon>
        <taxon>Hordeinae</taxon>
        <taxon>Hordeum</taxon>
    </lineage>
</organism>
<reference evidence="2" key="3">
    <citation type="submission" date="2022-01" db="UniProtKB">
        <authorList>
            <consortium name="EnsemblPlants"/>
        </authorList>
    </citation>
    <scope>IDENTIFICATION</scope>
    <source>
        <strain evidence="2">subsp. vulgare</strain>
    </source>
</reference>
<keyword evidence="3" id="KW-1185">Reference proteome</keyword>
<reference evidence="2" key="2">
    <citation type="submission" date="2020-10" db="EMBL/GenBank/DDBJ databases">
        <authorList>
            <person name="Scholz U."/>
            <person name="Mascher M."/>
            <person name="Fiebig A."/>
        </authorList>
    </citation>
    <scope>NUCLEOTIDE SEQUENCE [LARGE SCALE GENOMIC DNA]</scope>
    <source>
        <strain evidence="2">cv. Morex</strain>
    </source>
</reference>
<feature type="coiled-coil region" evidence="1">
    <location>
        <begin position="177"/>
        <end position="204"/>
    </location>
</feature>